<keyword evidence="1" id="KW-0472">Membrane</keyword>
<dbReference type="InterPro" id="IPR021354">
    <property type="entry name" value="DUF2975"/>
</dbReference>
<dbReference type="AlphaFoldDB" id="A0A3M0SGD6"/>
<reference evidence="2 3" key="1">
    <citation type="submission" date="2018-10" db="EMBL/GenBank/DDBJ databases">
        <title>Genome-centric metagenomics revealed C2 chemical producing, CO utilizing Clostridium with novel acetogenic gene cluster.</title>
        <authorList>
            <person name="Kang H."/>
            <person name="Park B."/>
            <person name="Choi I.G."/>
            <person name="Chang I.S."/>
        </authorList>
    </citation>
    <scope>NUCLEOTIDE SEQUENCE [LARGE SCALE GENOMIC DNA]</scope>
    <source>
        <strain evidence="2 3">H21-9</strain>
    </source>
</reference>
<feature type="transmembrane region" description="Helical" evidence="1">
    <location>
        <begin position="66"/>
        <end position="86"/>
    </location>
</feature>
<keyword evidence="1" id="KW-1133">Transmembrane helix</keyword>
<dbReference type="Pfam" id="PF11188">
    <property type="entry name" value="DUF2975"/>
    <property type="match status" value="1"/>
</dbReference>
<accession>A0A3M0SGD6</accession>
<evidence type="ECO:0000313" key="3">
    <source>
        <dbReference type="Proteomes" id="UP000277999"/>
    </source>
</evidence>
<sequence>MIGGKDVMFNNKVVDFNMKCVDKFVVNFLVVILNIFAIMSMLAVFSVPLVMALLPQYLKNLAHISIKLASFLEINLILILSIIAELKNIVGRIKKDKVFLYENADGFVKIGIYVFLFGVVRQINYIVNGHYGMLFRFDNDGNLDIDGFIFIIVACVSFVISEVLRKAVKIKNENDLTI</sequence>
<organism evidence="2 3">
    <name type="scientific">Clostridium autoethanogenum</name>
    <dbReference type="NCBI Taxonomy" id="84023"/>
    <lineage>
        <taxon>Bacteria</taxon>
        <taxon>Bacillati</taxon>
        <taxon>Bacillota</taxon>
        <taxon>Clostridia</taxon>
        <taxon>Eubacteriales</taxon>
        <taxon>Clostridiaceae</taxon>
        <taxon>Clostridium</taxon>
    </lineage>
</organism>
<gene>
    <name evidence="2" type="ORF">D9O40_15160</name>
</gene>
<comment type="caution">
    <text evidence="2">The sequence shown here is derived from an EMBL/GenBank/DDBJ whole genome shotgun (WGS) entry which is preliminary data.</text>
</comment>
<feature type="transmembrane region" description="Helical" evidence="1">
    <location>
        <begin position="147"/>
        <end position="164"/>
    </location>
</feature>
<name>A0A3M0SGD6_9CLOT</name>
<feature type="transmembrane region" description="Helical" evidence="1">
    <location>
        <begin position="107"/>
        <end position="127"/>
    </location>
</feature>
<evidence type="ECO:0000313" key="2">
    <source>
        <dbReference type="EMBL" id="RMC96951.1"/>
    </source>
</evidence>
<protein>
    <submittedName>
        <fullName evidence="2">DUF2975 domain-containing protein</fullName>
    </submittedName>
</protein>
<feature type="transmembrane region" description="Helical" evidence="1">
    <location>
        <begin position="24"/>
        <end position="54"/>
    </location>
</feature>
<proteinExistence type="predicted"/>
<dbReference type="Proteomes" id="UP000277999">
    <property type="component" value="Unassembled WGS sequence"/>
</dbReference>
<evidence type="ECO:0000256" key="1">
    <source>
        <dbReference type="SAM" id="Phobius"/>
    </source>
</evidence>
<keyword evidence="1" id="KW-0812">Transmembrane</keyword>
<dbReference type="EMBL" id="RFAQ01000057">
    <property type="protein sequence ID" value="RMC96951.1"/>
    <property type="molecule type" value="Genomic_DNA"/>
</dbReference>